<dbReference type="Proteomes" id="UP000824120">
    <property type="component" value="Unassembled WGS sequence"/>
</dbReference>
<accession>A0A9J5VZ18</accession>
<name>A0A9J5VZ18_SOLCO</name>
<sequence>MIVVLSNVDYMKVFELRDKTWTLWSKRNKAAGRTENRRPEDRLSH</sequence>
<evidence type="ECO:0000313" key="2">
    <source>
        <dbReference type="Proteomes" id="UP000824120"/>
    </source>
</evidence>
<protein>
    <submittedName>
        <fullName evidence="1">Uncharacterized protein</fullName>
    </submittedName>
</protein>
<gene>
    <name evidence="1" type="ORF">H5410_064556</name>
</gene>
<evidence type="ECO:0000313" key="1">
    <source>
        <dbReference type="EMBL" id="KAG5568429.1"/>
    </source>
</evidence>
<dbReference type="AlphaFoldDB" id="A0A9J5VZ18"/>
<comment type="caution">
    <text evidence="1">The sequence shown here is derived from an EMBL/GenBank/DDBJ whole genome shotgun (WGS) entry which is preliminary data.</text>
</comment>
<reference evidence="1" key="1">
    <citation type="submission" date="2020-09" db="EMBL/GenBank/DDBJ databases">
        <title>De no assembly of potato wild relative species, Solanum commersonii.</title>
        <authorList>
            <person name="Cho K."/>
        </authorList>
    </citation>
    <scope>NUCLEOTIDE SEQUENCE</scope>
    <source>
        <strain evidence="1">LZ3.2</strain>
        <tissue evidence="1">Leaf</tissue>
    </source>
</reference>
<keyword evidence="2" id="KW-1185">Reference proteome</keyword>
<proteinExistence type="predicted"/>
<dbReference type="EMBL" id="JACXVP010000124">
    <property type="protein sequence ID" value="KAG5568429.1"/>
    <property type="molecule type" value="Genomic_DNA"/>
</dbReference>
<organism evidence="1 2">
    <name type="scientific">Solanum commersonii</name>
    <name type="common">Commerson's wild potato</name>
    <name type="synonym">Commerson's nightshade</name>
    <dbReference type="NCBI Taxonomy" id="4109"/>
    <lineage>
        <taxon>Eukaryota</taxon>
        <taxon>Viridiplantae</taxon>
        <taxon>Streptophyta</taxon>
        <taxon>Embryophyta</taxon>
        <taxon>Tracheophyta</taxon>
        <taxon>Spermatophyta</taxon>
        <taxon>Magnoliopsida</taxon>
        <taxon>eudicotyledons</taxon>
        <taxon>Gunneridae</taxon>
        <taxon>Pentapetalae</taxon>
        <taxon>asterids</taxon>
        <taxon>lamiids</taxon>
        <taxon>Solanales</taxon>
        <taxon>Solanaceae</taxon>
        <taxon>Solanoideae</taxon>
        <taxon>Solaneae</taxon>
        <taxon>Solanum</taxon>
    </lineage>
</organism>